<reference evidence="5 6" key="1">
    <citation type="journal article" date="2016" name="Sci. Rep.">
        <title>The Dendrobium catenatum Lindl. genome sequence provides insights into polysaccharide synthase, floral development and adaptive evolution.</title>
        <authorList>
            <person name="Zhang G.Q."/>
            <person name="Xu Q."/>
            <person name="Bian C."/>
            <person name="Tsai W.C."/>
            <person name="Yeh C.M."/>
            <person name="Liu K.W."/>
            <person name="Yoshida K."/>
            <person name="Zhang L.S."/>
            <person name="Chang S.B."/>
            <person name="Chen F."/>
            <person name="Shi Y."/>
            <person name="Su Y.Y."/>
            <person name="Zhang Y.Q."/>
            <person name="Chen L.J."/>
            <person name="Yin Y."/>
            <person name="Lin M."/>
            <person name="Huang H."/>
            <person name="Deng H."/>
            <person name="Wang Z.W."/>
            <person name="Zhu S.L."/>
            <person name="Zhao X."/>
            <person name="Deng C."/>
            <person name="Niu S.C."/>
            <person name="Huang J."/>
            <person name="Wang M."/>
            <person name="Liu G.H."/>
            <person name="Yang H.J."/>
            <person name="Xiao X.J."/>
            <person name="Hsiao Y.Y."/>
            <person name="Wu W.L."/>
            <person name="Chen Y.Y."/>
            <person name="Mitsuda N."/>
            <person name="Ohme-Takagi M."/>
            <person name="Luo Y.B."/>
            <person name="Van de Peer Y."/>
            <person name="Liu Z.J."/>
        </authorList>
    </citation>
    <scope>NUCLEOTIDE SEQUENCE [LARGE SCALE GENOMIC DNA]</scope>
    <source>
        <tissue evidence="5">The whole plant</tissue>
    </source>
</reference>
<dbReference type="Proteomes" id="UP000233837">
    <property type="component" value="Unassembled WGS sequence"/>
</dbReference>
<organism evidence="5 6">
    <name type="scientific">Dendrobium catenatum</name>
    <dbReference type="NCBI Taxonomy" id="906689"/>
    <lineage>
        <taxon>Eukaryota</taxon>
        <taxon>Viridiplantae</taxon>
        <taxon>Streptophyta</taxon>
        <taxon>Embryophyta</taxon>
        <taxon>Tracheophyta</taxon>
        <taxon>Spermatophyta</taxon>
        <taxon>Magnoliopsida</taxon>
        <taxon>Liliopsida</taxon>
        <taxon>Asparagales</taxon>
        <taxon>Orchidaceae</taxon>
        <taxon>Epidendroideae</taxon>
        <taxon>Malaxideae</taxon>
        <taxon>Dendrobiinae</taxon>
        <taxon>Dendrobium</taxon>
    </lineage>
</organism>
<dbReference type="InterPro" id="IPR013083">
    <property type="entry name" value="Znf_RING/FYVE/PHD"/>
</dbReference>
<gene>
    <name evidence="5" type="primary">ATL71</name>
    <name evidence="5" type="ORF">MA16_Dca020187</name>
</gene>
<dbReference type="PANTHER" id="PTHR46719:SF7">
    <property type="entry name" value="RING-H2 FINGER PROTEIN ATL71-RELATED"/>
    <property type="match status" value="1"/>
</dbReference>
<dbReference type="InterPro" id="IPR001841">
    <property type="entry name" value="Znf_RING"/>
</dbReference>
<evidence type="ECO:0000256" key="3">
    <source>
        <dbReference type="SAM" id="Phobius"/>
    </source>
</evidence>
<dbReference type="PROSITE" id="PS50089">
    <property type="entry name" value="ZF_RING_2"/>
    <property type="match status" value="1"/>
</dbReference>
<dbReference type="CDD" id="cd16454">
    <property type="entry name" value="RING-H2_PA-TM-RING"/>
    <property type="match status" value="1"/>
</dbReference>
<feature type="transmembrane region" description="Helical" evidence="3">
    <location>
        <begin position="30"/>
        <end position="53"/>
    </location>
</feature>
<evidence type="ECO:0000313" key="5">
    <source>
        <dbReference type="EMBL" id="PKU74977.1"/>
    </source>
</evidence>
<keyword evidence="3" id="KW-1133">Transmembrane helix</keyword>
<evidence type="ECO:0000259" key="4">
    <source>
        <dbReference type="PROSITE" id="PS50089"/>
    </source>
</evidence>
<evidence type="ECO:0000313" key="6">
    <source>
        <dbReference type="Proteomes" id="UP000233837"/>
    </source>
</evidence>
<dbReference type="PANTHER" id="PTHR46719">
    <property type="entry name" value="TRANSCRIPTION FACTOR C2H2 FAMILY-RELATED"/>
    <property type="match status" value="1"/>
</dbReference>
<keyword evidence="1" id="KW-0862">Zinc</keyword>
<name>A0A2I0WH40_9ASPA</name>
<keyword evidence="1" id="KW-0479">Metal-binding</keyword>
<dbReference type="Gene3D" id="3.30.40.10">
    <property type="entry name" value="Zinc/RING finger domain, C3HC4 (zinc finger)"/>
    <property type="match status" value="1"/>
</dbReference>
<feature type="compositionally biased region" description="Polar residues" evidence="2">
    <location>
        <begin position="1"/>
        <end position="18"/>
    </location>
</feature>
<feature type="region of interest" description="Disordered" evidence="2">
    <location>
        <begin position="1"/>
        <end position="21"/>
    </location>
</feature>
<feature type="domain" description="RING-type" evidence="4">
    <location>
        <begin position="104"/>
        <end position="146"/>
    </location>
</feature>
<dbReference type="AlphaFoldDB" id="A0A2I0WH40"/>
<keyword evidence="3" id="KW-0472">Membrane</keyword>
<protein>
    <submittedName>
        <fullName evidence="5">RING-H2 finger protein ATL71</fullName>
    </submittedName>
</protein>
<proteinExistence type="predicted"/>
<accession>A0A2I0WH40</accession>
<dbReference type="InterPro" id="IPR045899">
    <property type="entry name" value="ATL71-like"/>
</dbReference>
<reference evidence="5 6" key="2">
    <citation type="journal article" date="2017" name="Nature">
        <title>The Apostasia genome and the evolution of orchids.</title>
        <authorList>
            <person name="Zhang G.Q."/>
            <person name="Liu K.W."/>
            <person name="Li Z."/>
            <person name="Lohaus R."/>
            <person name="Hsiao Y.Y."/>
            <person name="Niu S.C."/>
            <person name="Wang J.Y."/>
            <person name="Lin Y.C."/>
            <person name="Xu Q."/>
            <person name="Chen L.J."/>
            <person name="Yoshida K."/>
            <person name="Fujiwara S."/>
            <person name="Wang Z.W."/>
            <person name="Zhang Y.Q."/>
            <person name="Mitsuda N."/>
            <person name="Wang M."/>
            <person name="Liu G.H."/>
            <person name="Pecoraro L."/>
            <person name="Huang H.X."/>
            <person name="Xiao X.J."/>
            <person name="Lin M."/>
            <person name="Wu X.Y."/>
            <person name="Wu W.L."/>
            <person name="Chen Y.Y."/>
            <person name="Chang S.B."/>
            <person name="Sakamoto S."/>
            <person name="Ohme-Takagi M."/>
            <person name="Yagi M."/>
            <person name="Zeng S.J."/>
            <person name="Shen C.Y."/>
            <person name="Yeh C.M."/>
            <person name="Luo Y.B."/>
            <person name="Tsai W.C."/>
            <person name="Van de Peer Y."/>
            <person name="Liu Z.J."/>
        </authorList>
    </citation>
    <scope>NUCLEOTIDE SEQUENCE [LARGE SCALE GENOMIC DNA]</scope>
    <source>
        <tissue evidence="5">The whole plant</tissue>
    </source>
</reference>
<dbReference type="SUPFAM" id="SSF57850">
    <property type="entry name" value="RING/U-box"/>
    <property type="match status" value="1"/>
</dbReference>
<keyword evidence="3" id="KW-0812">Transmembrane</keyword>
<dbReference type="EMBL" id="KZ502661">
    <property type="protein sequence ID" value="PKU74977.1"/>
    <property type="molecule type" value="Genomic_DNA"/>
</dbReference>
<evidence type="ECO:0000256" key="2">
    <source>
        <dbReference type="SAM" id="MobiDB-lite"/>
    </source>
</evidence>
<keyword evidence="6" id="KW-1185">Reference proteome</keyword>
<keyword evidence="1" id="KW-0863">Zinc-finger</keyword>
<dbReference type="GO" id="GO:0008270">
    <property type="term" value="F:zinc ion binding"/>
    <property type="evidence" value="ECO:0007669"/>
    <property type="project" value="UniProtKB-KW"/>
</dbReference>
<dbReference type="SMART" id="SM00184">
    <property type="entry name" value="RING"/>
    <property type="match status" value="1"/>
</dbReference>
<evidence type="ECO:0000256" key="1">
    <source>
        <dbReference type="PROSITE-ProRule" id="PRU00175"/>
    </source>
</evidence>
<dbReference type="Pfam" id="PF13639">
    <property type="entry name" value="zf-RING_2"/>
    <property type="match status" value="1"/>
</dbReference>
<sequence length="157" mass="17197">MTSKAATNPNPNPDTSDTGGAEDYRLDDDFIIGISSIIIFLIAFITGVSYFCFRTKRNRGSQVSHNTAEHEEAGLEEGTLNSCPVITYAEAKHQDARSADDSCCSVCLAAYGEDDELRMLPPCGHFFHVQCVDPWLRRQAKCPLCRSSINASVDSPC</sequence>